<feature type="region of interest" description="Disordered" evidence="1">
    <location>
        <begin position="1"/>
        <end position="125"/>
    </location>
</feature>
<feature type="non-terminal residue" evidence="2">
    <location>
        <position position="181"/>
    </location>
</feature>
<feature type="region of interest" description="Disordered" evidence="1">
    <location>
        <begin position="137"/>
        <end position="181"/>
    </location>
</feature>
<reference evidence="2" key="1">
    <citation type="submission" date="2001-10" db="EMBL/GenBank/DDBJ databases">
        <title>The putative sensor kinase protein of the dimorphic fungus Paracoccidioides brasiliensis.</title>
        <authorList>
            <person name="Jesuino R.S.A."/>
            <person name="Pereira M."/>
            <person name="Parente J.A."/>
            <person name="Mendes C.E.R."/>
            <person name="Felipe M.S.S."/>
            <person name="Azevedo M.O."/>
            <person name="Soares C.M.A."/>
        </authorList>
    </citation>
    <scope>NUCLEOTIDE SEQUENCE</scope>
</reference>
<dbReference type="AlphaFoldDB" id="Q8X1X6"/>
<keyword evidence="2" id="KW-0418">Kinase</keyword>
<accession>Q8X1X6</accession>
<feature type="compositionally biased region" description="Polar residues" evidence="1">
    <location>
        <begin position="1"/>
        <end position="21"/>
    </location>
</feature>
<feature type="compositionally biased region" description="Low complexity" evidence="1">
    <location>
        <begin position="70"/>
        <end position="84"/>
    </location>
</feature>
<evidence type="ECO:0000256" key="1">
    <source>
        <dbReference type="SAM" id="MobiDB-lite"/>
    </source>
</evidence>
<evidence type="ECO:0000313" key="2">
    <source>
        <dbReference type="EMBL" id="AAL35340.1"/>
    </source>
</evidence>
<organism evidence="2">
    <name type="scientific">Paracoccidioides brasiliensis</name>
    <dbReference type="NCBI Taxonomy" id="121759"/>
    <lineage>
        <taxon>Eukaryota</taxon>
        <taxon>Fungi</taxon>
        <taxon>Dikarya</taxon>
        <taxon>Ascomycota</taxon>
        <taxon>Pezizomycotina</taxon>
        <taxon>Eurotiomycetes</taxon>
        <taxon>Eurotiomycetidae</taxon>
        <taxon>Onygenales</taxon>
        <taxon>Ajellomycetaceae</taxon>
        <taxon>Paracoccidioides</taxon>
    </lineage>
</organism>
<dbReference type="EMBL" id="AF441253">
    <property type="protein sequence ID" value="AAL35340.1"/>
    <property type="molecule type" value="mRNA"/>
</dbReference>
<keyword evidence="2" id="KW-0808">Transferase</keyword>
<feature type="compositionally biased region" description="Pro residues" evidence="1">
    <location>
        <begin position="35"/>
        <end position="44"/>
    </location>
</feature>
<dbReference type="GO" id="GO:0016301">
    <property type="term" value="F:kinase activity"/>
    <property type="evidence" value="ECO:0007669"/>
    <property type="project" value="UniProtKB-KW"/>
</dbReference>
<proteinExistence type="evidence at transcript level"/>
<name>Q8X1X6_PARBR</name>
<sequence length="181" mass="19533">RQQSASSSVQTPGRTPANGQRTARIRRPPYRAHAPPLPGRPAPAVPRHRHRAGILESGSPRRPPAHRPARSVPHGPGGPDQRPQTRPRRQVDRADPPRRRRPPHTSSRTPHPPGQALALPSAHHGLIGLRQRAELLGGTLEAGPTDRRRLPTASGAARRGRPNRVVGGCDLAEPVDVPCNP</sequence>
<feature type="non-terminal residue" evidence="2">
    <location>
        <position position="1"/>
    </location>
</feature>
<protein>
    <submittedName>
        <fullName evidence="2">Putative sensor kinase protein</fullName>
    </submittedName>
</protein>